<reference evidence="1" key="2">
    <citation type="submission" date="2025-09" db="UniProtKB">
        <authorList>
            <consortium name="EnsemblPlants"/>
        </authorList>
    </citation>
    <scope>IDENTIFICATION</scope>
</reference>
<evidence type="ECO:0000313" key="1">
    <source>
        <dbReference type="EnsemblPlants" id="AVESA.00010b.r2.3AG0409820.1.CDS"/>
    </source>
</evidence>
<organism evidence="1 2">
    <name type="scientific">Avena sativa</name>
    <name type="common">Oat</name>
    <dbReference type="NCBI Taxonomy" id="4498"/>
    <lineage>
        <taxon>Eukaryota</taxon>
        <taxon>Viridiplantae</taxon>
        <taxon>Streptophyta</taxon>
        <taxon>Embryophyta</taxon>
        <taxon>Tracheophyta</taxon>
        <taxon>Spermatophyta</taxon>
        <taxon>Magnoliopsida</taxon>
        <taxon>Liliopsida</taxon>
        <taxon>Poales</taxon>
        <taxon>Poaceae</taxon>
        <taxon>BOP clade</taxon>
        <taxon>Pooideae</taxon>
        <taxon>Poodae</taxon>
        <taxon>Poeae</taxon>
        <taxon>Poeae Chloroplast Group 1 (Aveneae type)</taxon>
        <taxon>Aveninae</taxon>
        <taxon>Avena</taxon>
    </lineage>
</organism>
<dbReference type="Proteomes" id="UP001732700">
    <property type="component" value="Chromosome 3A"/>
</dbReference>
<protein>
    <submittedName>
        <fullName evidence="1">Uncharacterized protein</fullName>
    </submittedName>
</protein>
<keyword evidence="2" id="KW-1185">Reference proteome</keyword>
<reference evidence="1" key="1">
    <citation type="submission" date="2021-05" db="EMBL/GenBank/DDBJ databases">
        <authorList>
            <person name="Scholz U."/>
            <person name="Mascher M."/>
            <person name="Fiebig A."/>
        </authorList>
    </citation>
    <scope>NUCLEOTIDE SEQUENCE [LARGE SCALE GENOMIC DNA]</scope>
</reference>
<accession>A0ACD5VER8</accession>
<evidence type="ECO:0000313" key="2">
    <source>
        <dbReference type="Proteomes" id="UP001732700"/>
    </source>
</evidence>
<proteinExistence type="predicted"/>
<sequence length="283" mass="31178">MIDHPVDRLVMIKKPRTERGPPAGSSSAKKAKAASEAKSAAASKITVTLDPKLLKCSVCCSGLTPPIFQCSSGHITCSECCEDLEYDCSLCGKPNDARCRAVEQIICGMTVPCSFREHGCTDMIPFTEKLVHEESCPHAPCYCPIAGCRPYARQSLHDHINLQHPTVQHTNVTGGNFCPLRMRDEEPARFVSLSSGRTFLLVVDRSVPSGRGLSVIHLANEQIREDDFKYKIQVYTRTGILCLSGETQSVERLTKAYQPGASLFVSDAMWSPQDSPIYIELRK</sequence>
<name>A0ACD5VER8_AVESA</name>
<dbReference type="EnsemblPlants" id="AVESA.00010b.r2.3AG0409820.1">
    <property type="protein sequence ID" value="AVESA.00010b.r2.3AG0409820.1.CDS"/>
    <property type="gene ID" value="AVESA.00010b.r2.3AG0409820"/>
</dbReference>